<dbReference type="RefSeq" id="WP_073982729.1">
    <property type="nucleotide sequence ID" value="NZ_CAJZKY010000015.1"/>
</dbReference>
<sequence>MEAFAYRDGGFAASMSTGEALLLRQLASEVLVVLDDPGDFATTSSMIRAVTETEQRREAPRERSLTMLLPSMSDDEEDAGRMRALTEDLLRTEKSVRLRAMVSDLEHITHGEGDTLVIPRESVWSWLGALNDIRLGLAGELDLSDQGDAQRIERLAMSEPTGERTQAVAAIYVLVTWWQDSLLDAVNNSQ</sequence>
<dbReference type="Proteomes" id="UP000759246">
    <property type="component" value="Unassembled WGS sequence"/>
</dbReference>
<name>A0A929RNY9_9ACTO</name>
<gene>
    <name evidence="1" type="ORF">HXK09_04645</name>
</gene>
<comment type="caution">
    <text evidence="1">The sequence shown here is derived from an EMBL/GenBank/DDBJ whole genome shotgun (WGS) entry which is preliminary data.</text>
</comment>
<evidence type="ECO:0000313" key="1">
    <source>
        <dbReference type="EMBL" id="MBF0966437.1"/>
    </source>
</evidence>
<dbReference type="OrthoDB" id="3268479at2"/>
<protein>
    <submittedName>
        <fullName evidence="1">DUF2017 family protein</fullName>
    </submittedName>
</protein>
<dbReference type="EMBL" id="JABZGF010000111">
    <property type="protein sequence ID" value="MBF0966437.1"/>
    <property type="molecule type" value="Genomic_DNA"/>
</dbReference>
<dbReference type="InterPro" id="IPR018561">
    <property type="entry name" value="AosR"/>
</dbReference>
<accession>A0A929RNY9</accession>
<dbReference type="AlphaFoldDB" id="A0A929RNY9"/>
<reference evidence="1" key="1">
    <citation type="submission" date="2020-04" db="EMBL/GenBank/DDBJ databases">
        <title>Deep metagenomics examines the oral microbiome during advanced dental caries in children, revealing novel taxa and co-occurrences with host molecules.</title>
        <authorList>
            <person name="Baker J.L."/>
            <person name="Morton J.T."/>
            <person name="Dinis M."/>
            <person name="Alvarez R."/>
            <person name="Tran N.C."/>
            <person name="Knight R."/>
            <person name="Edlund A."/>
        </authorList>
    </citation>
    <scope>NUCLEOTIDE SEQUENCE</scope>
    <source>
        <strain evidence="1">JCVI_30_bin.13</strain>
    </source>
</reference>
<evidence type="ECO:0000313" key="2">
    <source>
        <dbReference type="Proteomes" id="UP000759246"/>
    </source>
</evidence>
<proteinExistence type="predicted"/>
<organism evidence="1 2">
    <name type="scientific">Actinomyces bouchesdurhonensis</name>
    <dbReference type="NCBI Taxonomy" id="1852361"/>
    <lineage>
        <taxon>Bacteria</taxon>
        <taxon>Bacillati</taxon>
        <taxon>Actinomycetota</taxon>
        <taxon>Actinomycetes</taxon>
        <taxon>Actinomycetales</taxon>
        <taxon>Actinomycetaceae</taxon>
        <taxon>Actinomyces</taxon>
    </lineage>
</organism>
<dbReference type="Pfam" id="PF09438">
    <property type="entry name" value="DUF2017"/>
    <property type="match status" value="1"/>
</dbReference>